<sequence length="636" mass="74666">MSFTYYGVISTGTLSLEENLDPENNFYRSILSDCSYHFPNQLEGFLFKNAREKSNKQIVILHLNIRCLKCNYEKLLDLLEEAKHIFNIICLTETWITVDEINSNFDILHFNIISMERKTNKRGGGVLIYVHENFEYCVRNDLSVSDSDKEVVTIEITNNQTKNILLSCCYRPPDGVSENLSMFLQQIIKKGNNDKKENYIVGDFNMNCFLYNDDHKIKNFYDAIFETGSVTLINRPTRVTINTATLIDNIITTDILNNNIQLGIIKTDISDHFPLFLKLNKTNLERNINTKKVIRKRIYNETNIKLFKDQLSLLHWKNINFDDNANNIYETFFKTFFSVYEVNFPIIEKAITTKNINTPWITKGVFPEQLKIAKIIPIFKEGDKSEISNYRPISVLSTFSKILEKIMFNRLYKYFYDNNLLYINQFGFKKDNSTEHAIIQFVREISKSFEKSQYTLGIFIDLSKAFDTVDHHILIHKLKYYGIKNKILKWFKSYLSNRKQFVLFNNDYQSTFLNTCGVLQGSILGPLLFLIYINDLNKASKLMSIMYADDTNLFLSNYDIAELFKTMNEELRHISNWFKCNKLTLSINKTKWVLFHSITKKRFLPTNLPQIFIDQKEIKRDSVTKFLGVYLDENIT</sequence>
<dbReference type="SUPFAM" id="SSF56672">
    <property type="entry name" value="DNA/RNA polymerases"/>
    <property type="match status" value="1"/>
</dbReference>
<feature type="domain" description="Reverse transcriptase" evidence="1">
    <location>
        <begin position="359"/>
        <end position="631"/>
    </location>
</feature>
<accession>A0ABM4CUE8</accession>
<dbReference type="InterPro" id="IPR000477">
    <property type="entry name" value="RT_dom"/>
</dbReference>
<dbReference type="RefSeq" id="XP_065665562.1">
    <property type="nucleotide sequence ID" value="XM_065809490.1"/>
</dbReference>
<dbReference type="GeneID" id="136086988"/>
<organism evidence="2 3">
    <name type="scientific">Hydra vulgaris</name>
    <name type="common">Hydra</name>
    <name type="synonym">Hydra attenuata</name>
    <dbReference type="NCBI Taxonomy" id="6087"/>
    <lineage>
        <taxon>Eukaryota</taxon>
        <taxon>Metazoa</taxon>
        <taxon>Cnidaria</taxon>
        <taxon>Hydrozoa</taxon>
        <taxon>Hydroidolina</taxon>
        <taxon>Anthoathecata</taxon>
        <taxon>Aplanulata</taxon>
        <taxon>Hydridae</taxon>
        <taxon>Hydra</taxon>
    </lineage>
</organism>
<dbReference type="Gene3D" id="3.60.10.10">
    <property type="entry name" value="Endonuclease/exonuclease/phosphatase"/>
    <property type="match status" value="1"/>
</dbReference>
<dbReference type="InterPro" id="IPR043502">
    <property type="entry name" value="DNA/RNA_pol_sf"/>
</dbReference>
<dbReference type="PROSITE" id="PS50878">
    <property type="entry name" value="RT_POL"/>
    <property type="match status" value="1"/>
</dbReference>
<reference evidence="3" key="1">
    <citation type="submission" date="2025-08" db="UniProtKB">
        <authorList>
            <consortium name="RefSeq"/>
        </authorList>
    </citation>
    <scope>IDENTIFICATION</scope>
</reference>
<dbReference type="Pfam" id="PF03372">
    <property type="entry name" value="Exo_endo_phos"/>
    <property type="match status" value="1"/>
</dbReference>
<dbReference type="PANTHER" id="PTHR33332">
    <property type="entry name" value="REVERSE TRANSCRIPTASE DOMAIN-CONTAINING PROTEIN"/>
    <property type="match status" value="1"/>
</dbReference>
<keyword evidence="2" id="KW-1185">Reference proteome</keyword>
<dbReference type="CDD" id="cd01650">
    <property type="entry name" value="RT_nLTR_like"/>
    <property type="match status" value="1"/>
</dbReference>
<evidence type="ECO:0000259" key="1">
    <source>
        <dbReference type="PROSITE" id="PS50878"/>
    </source>
</evidence>
<dbReference type="InterPro" id="IPR005135">
    <property type="entry name" value="Endo/exonuclease/phosphatase"/>
</dbReference>
<evidence type="ECO:0000313" key="2">
    <source>
        <dbReference type="Proteomes" id="UP001652625"/>
    </source>
</evidence>
<dbReference type="SUPFAM" id="SSF56219">
    <property type="entry name" value="DNase I-like"/>
    <property type="match status" value="1"/>
</dbReference>
<dbReference type="InterPro" id="IPR036691">
    <property type="entry name" value="Endo/exonu/phosph_ase_sf"/>
</dbReference>
<gene>
    <name evidence="3" type="primary">LOC136086988</name>
</gene>
<evidence type="ECO:0000313" key="3">
    <source>
        <dbReference type="RefSeq" id="XP_065665562.1"/>
    </source>
</evidence>
<name>A0ABM4CUE8_HYDVU</name>
<dbReference type="Pfam" id="PF00078">
    <property type="entry name" value="RVT_1"/>
    <property type="match status" value="1"/>
</dbReference>
<protein>
    <submittedName>
        <fullName evidence="3">Uncharacterized protein LOC136086988</fullName>
    </submittedName>
</protein>
<proteinExistence type="predicted"/>
<dbReference type="Proteomes" id="UP001652625">
    <property type="component" value="Chromosome 11"/>
</dbReference>